<evidence type="ECO:0000313" key="4">
    <source>
        <dbReference type="Proteomes" id="UP000249828"/>
    </source>
</evidence>
<comment type="caution">
    <text evidence="3">The sequence shown here is derived from an EMBL/GenBank/DDBJ whole genome shotgun (WGS) entry which is preliminary data.</text>
</comment>
<dbReference type="AlphaFoldDB" id="A0A2W3ZCP9"/>
<sequence length="324" mass="36905">MNKYKQWIGIVFIVFILMVTVGCSKETLSKEETTVEGKGLTYTFTLPSGWEKQDYFKQIYGDSAVFGAEDTRSNSNMAVMIVSKEAVTEEGFGERTRKELAAKNGYKNEKDVFFVQDTINGNEVFKYTFETTFNDKSVWAHFYSLFSEHGVIQFLYYSADDSSYEKRVKIIDQSIKTVKETNFNQKKAEDDATKQQKDEVHFSTDAYDVSIIGLGTLKDEKGQPLVALRYTYTNKQKDPTEANGWGKDITLTQAGQLLTQKTLSKDTINYDIFRLQEASRTIVEKDKRVEGVLLYQLNGQASLTLTLNKGVQSKQSTYQLTIPK</sequence>
<dbReference type="EMBL" id="PIEU01000003">
    <property type="protein sequence ID" value="PZL77511.1"/>
    <property type="molecule type" value="Genomic_DNA"/>
</dbReference>
<feature type="domain" description="DUF5067" evidence="2">
    <location>
        <begin position="186"/>
        <end position="308"/>
    </location>
</feature>
<dbReference type="InterPro" id="IPR031989">
    <property type="entry name" value="DUF5067"/>
</dbReference>
<dbReference type="PROSITE" id="PS51257">
    <property type="entry name" value="PROKAR_LIPOPROTEIN"/>
    <property type="match status" value="1"/>
</dbReference>
<dbReference type="Gene3D" id="2.60.40.1240">
    <property type="match status" value="1"/>
</dbReference>
<protein>
    <recommendedName>
        <fullName evidence="2">DUF5067 domain-containing protein</fullName>
    </recommendedName>
</protein>
<accession>A0A2W3ZCP9</accession>
<dbReference type="Pfam" id="PF16729">
    <property type="entry name" value="DUF5067"/>
    <property type="match status" value="1"/>
</dbReference>
<reference evidence="3 4" key="1">
    <citation type="submission" date="2017-11" db="EMBL/GenBank/DDBJ databases">
        <title>Draft genome sequence of Enterococcus plantarum TRW2 strain isolated from lettuce.</title>
        <authorList>
            <person name="Kim E.B."/>
            <person name="Marco M.L."/>
            <person name="Williams T.R."/>
            <person name="You I.H."/>
        </authorList>
    </citation>
    <scope>NUCLEOTIDE SEQUENCE [LARGE SCALE GENOMIC DNA]</scope>
    <source>
        <strain evidence="3 4">TRW2</strain>
    </source>
</reference>
<dbReference type="RefSeq" id="WP_111246960.1">
    <property type="nucleotide sequence ID" value="NZ_PIEU01000003.1"/>
</dbReference>
<organism evidence="3 4">
    <name type="scientific">Enterococcus plantarum</name>
    <dbReference type="NCBI Taxonomy" id="1077675"/>
    <lineage>
        <taxon>Bacteria</taxon>
        <taxon>Bacillati</taxon>
        <taxon>Bacillota</taxon>
        <taxon>Bacilli</taxon>
        <taxon>Lactobacillales</taxon>
        <taxon>Enterococcaceae</taxon>
        <taxon>Enterococcus</taxon>
    </lineage>
</organism>
<evidence type="ECO:0000313" key="3">
    <source>
        <dbReference type="EMBL" id="PZL77511.1"/>
    </source>
</evidence>
<proteinExistence type="predicted"/>
<evidence type="ECO:0000259" key="2">
    <source>
        <dbReference type="Pfam" id="PF16729"/>
    </source>
</evidence>
<dbReference type="Proteomes" id="UP000249828">
    <property type="component" value="Unassembled WGS sequence"/>
</dbReference>
<evidence type="ECO:0000256" key="1">
    <source>
        <dbReference type="ARBA" id="ARBA00022729"/>
    </source>
</evidence>
<keyword evidence="1" id="KW-0732">Signal</keyword>
<keyword evidence="4" id="KW-1185">Reference proteome</keyword>
<dbReference type="InterPro" id="IPR029050">
    <property type="entry name" value="Immunoprotect_excell_Ig-like"/>
</dbReference>
<gene>
    <name evidence="3" type="ORF">CI088_01540</name>
</gene>
<name>A0A2W3ZCP9_9ENTE</name>